<dbReference type="Gene3D" id="1.10.287.110">
    <property type="entry name" value="DnaJ domain"/>
    <property type="match status" value="1"/>
</dbReference>
<dbReference type="PANTHER" id="PTHR43948:SF10">
    <property type="entry name" value="MRJ, ISOFORM E"/>
    <property type="match status" value="1"/>
</dbReference>
<dbReference type="InterPro" id="IPR018253">
    <property type="entry name" value="DnaJ_domain_CS"/>
</dbReference>
<feature type="compositionally biased region" description="Basic and acidic residues" evidence="1">
    <location>
        <begin position="431"/>
        <end position="456"/>
    </location>
</feature>
<comment type="caution">
    <text evidence="3">The sequence shown here is derived from an EMBL/GenBank/DDBJ whole genome shotgun (WGS) entry which is preliminary data.</text>
</comment>
<evidence type="ECO:0000259" key="2">
    <source>
        <dbReference type="PROSITE" id="PS50076"/>
    </source>
</evidence>
<feature type="compositionally biased region" description="Pro residues" evidence="1">
    <location>
        <begin position="291"/>
        <end position="302"/>
    </location>
</feature>
<dbReference type="PROSITE" id="PS00636">
    <property type="entry name" value="DNAJ_1"/>
    <property type="match status" value="1"/>
</dbReference>
<dbReference type="AlphaFoldDB" id="A0A4Y9Y6Q4"/>
<reference evidence="3 4" key="1">
    <citation type="submission" date="2019-02" db="EMBL/GenBank/DDBJ databases">
        <title>Genome sequencing of the rare red list fungi Dentipellis fragilis.</title>
        <authorList>
            <person name="Buettner E."/>
            <person name="Kellner H."/>
        </authorList>
    </citation>
    <scope>NUCLEOTIDE SEQUENCE [LARGE SCALE GENOMIC DNA]</scope>
    <source>
        <strain evidence="3 4">DSM 105465</strain>
    </source>
</reference>
<keyword evidence="4" id="KW-1185">Reference proteome</keyword>
<feature type="compositionally biased region" description="Basic and acidic residues" evidence="1">
    <location>
        <begin position="400"/>
        <end position="415"/>
    </location>
</feature>
<sequence>MMATNLYETLGLDKDASPEQVRKAYRQLALQTHPDRLPPNVSAADREEAAEKFREVNNAYEVLSDAKKRQEYDMYGVWPSPDAAPREQSYPRRHNTAPDFGGFDSFGANTHDPFGMFGARPSHSFHAGFGPGYGFTDPFTLFDQIFGDLNRAMADPMFDPFNNHPFFSQSSRRDPFGGMGMGMGMPGMGMGGMGMGFGHPLMIQDMMGMGSSPAFGGSSRTYSSVSRSSGSPGGRWNTESRMTRTINGVTESIWKRRDSRGNEHVTYSYPDGHERYTINGVDQAAMDEPRALPPTSPPPPYPQSQTSRQQIQERQAPRVESPPFIPESPREYEYHAQQMAPPPGPPPQPTNVWPVGSERNVGGHELQHGTSRPRSHHSHKDSTKSWLSDHLPGGSKLRHASPESVHDRSASPYDHRAHHNHRQGSSSSKHGHAEDPAHHEHHHNYIPDPRKWFPHH</sequence>
<dbReference type="GO" id="GO:0051087">
    <property type="term" value="F:protein-folding chaperone binding"/>
    <property type="evidence" value="ECO:0007669"/>
    <property type="project" value="TreeGrafter"/>
</dbReference>
<dbReference type="STRING" id="205917.A0A4Y9Y6Q4"/>
<dbReference type="GO" id="GO:0005737">
    <property type="term" value="C:cytoplasm"/>
    <property type="evidence" value="ECO:0007669"/>
    <property type="project" value="TreeGrafter"/>
</dbReference>
<protein>
    <recommendedName>
        <fullName evidence="2">J domain-containing protein</fullName>
    </recommendedName>
</protein>
<dbReference type="GO" id="GO:0005634">
    <property type="term" value="C:nucleus"/>
    <property type="evidence" value="ECO:0007669"/>
    <property type="project" value="TreeGrafter"/>
</dbReference>
<gene>
    <name evidence="3" type="ORF">EVG20_g8243</name>
</gene>
<dbReference type="InterPro" id="IPR001623">
    <property type="entry name" value="DnaJ_domain"/>
</dbReference>
<evidence type="ECO:0000313" key="3">
    <source>
        <dbReference type="EMBL" id="TFY58204.1"/>
    </source>
</evidence>
<dbReference type="CDD" id="cd06257">
    <property type="entry name" value="DnaJ"/>
    <property type="match status" value="1"/>
</dbReference>
<feature type="region of interest" description="Disordered" evidence="1">
    <location>
        <begin position="214"/>
        <end position="239"/>
    </location>
</feature>
<evidence type="ECO:0000256" key="1">
    <source>
        <dbReference type="SAM" id="MobiDB-lite"/>
    </source>
</evidence>
<proteinExistence type="predicted"/>
<dbReference type="GO" id="GO:0051082">
    <property type="term" value="F:unfolded protein binding"/>
    <property type="evidence" value="ECO:0007669"/>
    <property type="project" value="TreeGrafter"/>
</dbReference>
<feature type="region of interest" description="Disordered" evidence="1">
    <location>
        <begin position="287"/>
        <end position="456"/>
    </location>
</feature>
<feature type="compositionally biased region" description="Pro residues" evidence="1">
    <location>
        <begin position="340"/>
        <end position="349"/>
    </location>
</feature>
<name>A0A4Y9Y6Q4_9AGAM</name>
<dbReference type="PRINTS" id="PR00625">
    <property type="entry name" value="JDOMAIN"/>
</dbReference>
<dbReference type="SUPFAM" id="SSF46565">
    <property type="entry name" value="Chaperone J-domain"/>
    <property type="match status" value="1"/>
</dbReference>
<dbReference type="GO" id="GO:0044183">
    <property type="term" value="F:protein folding chaperone"/>
    <property type="evidence" value="ECO:0007669"/>
    <property type="project" value="TreeGrafter"/>
</dbReference>
<feature type="compositionally biased region" description="Low complexity" evidence="1">
    <location>
        <begin position="216"/>
        <end position="230"/>
    </location>
</feature>
<dbReference type="Pfam" id="PF00226">
    <property type="entry name" value="DnaJ"/>
    <property type="match status" value="1"/>
</dbReference>
<dbReference type="SMART" id="SM00271">
    <property type="entry name" value="DnaJ"/>
    <property type="match status" value="1"/>
</dbReference>
<organism evidence="3 4">
    <name type="scientific">Dentipellis fragilis</name>
    <dbReference type="NCBI Taxonomy" id="205917"/>
    <lineage>
        <taxon>Eukaryota</taxon>
        <taxon>Fungi</taxon>
        <taxon>Dikarya</taxon>
        <taxon>Basidiomycota</taxon>
        <taxon>Agaricomycotina</taxon>
        <taxon>Agaricomycetes</taxon>
        <taxon>Russulales</taxon>
        <taxon>Hericiaceae</taxon>
        <taxon>Dentipellis</taxon>
    </lineage>
</organism>
<accession>A0A4Y9Y6Q4</accession>
<feature type="domain" description="J" evidence="2">
    <location>
        <begin position="5"/>
        <end position="76"/>
    </location>
</feature>
<dbReference type="InterPro" id="IPR036869">
    <property type="entry name" value="J_dom_sf"/>
</dbReference>
<dbReference type="PROSITE" id="PS50076">
    <property type="entry name" value="DNAJ_2"/>
    <property type="match status" value="1"/>
</dbReference>
<dbReference type="Proteomes" id="UP000298327">
    <property type="component" value="Unassembled WGS sequence"/>
</dbReference>
<evidence type="ECO:0000313" key="4">
    <source>
        <dbReference type="Proteomes" id="UP000298327"/>
    </source>
</evidence>
<dbReference type="PANTHER" id="PTHR43948">
    <property type="entry name" value="DNAJ HOMOLOG SUBFAMILY B"/>
    <property type="match status" value="1"/>
</dbReference>
<dbReference type="OrthoDB" id="442087at2759"/>
<feature type="region of interest" description="Disordered" evidence="1">
    <location>
        <begin position="257"/>
        <end position="276"/>
    </location>
</feature>
<dbReference type="EMBL" id="SEOQ01000697">
    <property type="protein sequence ID" value="TFY58204.1"/>
    <property type="molecule type" value="Genomic_DNA"/>
</dbReference>